<evidence type="ECO:0000259" key="9">
    <source>
        <dbReference type="PROSITE" id="PS51755"/>
    </source>
</evidence>
<keyword evidence="3" id="KW-0805">Transcription regulation</keyword>
<evidence type="ECO:0000256" key="7">
    <source>
        <dbReference type="PROSITE-ProRule" id="PRU01091"/>
    </source>
</evidence>
<keyword evidence="2" id="KW-0902">Two-component regulatory system</keyword>
<reference evidence="10 11" key="1">
    <citation type="journal article" date="2011" name="J. Bacteriol.">
        <title>Genome sequence of Chthoniobacter flavus Ellin428, an aerobic heterotrophic soil bacterium.</title>
        <authorList>
            <person name="Kant R."/>
            <person name="van Passel M.W."/>
            <person name="Palva A."/>
            <person name="Lucas S."/>
            <person name="Lapidus A."/>
            <person name="Glavina Del Rio T."/>
            <person name="Dalin E."/>
            <person name="Tice H."/>
            <person name="Bruce D."/>
            <person name="Goodwin L."/>
            <person name="Pitluck S."/>
            <person name="Larimer F.W."/>
            <person name="Land M.L."/>
            <person name="Hauser L."/>
            <person name="Sangwan P."/>
            <person name="de Vos W.M."/>
            <person name="Janssen P.H."/>
            <person name="Smidt H."/>
        </authorList>
    </citation>
    <scope>NUCLEOTIDE SEQUENCE [LARGE SCALE GENOMIC DNA]</scope>
    <source>
        <strain evidence="10 11">Ellin428</strain>
    </source>
</reference>
<dbReference type="Gene3D" id="3.40.50.2300">
    <property type="match status" value="1"/>
</dbReference>
<dbReference type="PROSITE" id="PS51755">
    <property type="entry name" value="OMPR_PHOB"/>
    <property type="match status" value="1"/>
</dbReference>
<dbReference type="CDD" id="cd00383">
    <property type="entry name" value="trans_reg_C"/>
    <property type="match status" value="1"/>
</dbReference>
<sequence>MSLFYNMRILVVEDDSRIASFVAKGFKQNGYLAEISSDGEDGLQKLQTAPFDAAVIDLMLPKMDGLSLIERIRKGKTPVAIVVLSAKHSVEDKVRCLRSGADDYLQKPFAISELLARVEAIVRRVSREAEVERLESAGVEIDLLAHIAKREGRRIDLQPREFALLELLVRNRGRALTKMQLLERLWDYSFDPQTNVVDVLVCRLRNKLDRGFDTKLIHTLRGIGYVFRPE</sequence>
<protein>
    <submittedName>
        <fullName evidence="10">Two component transcriptional regulator, winged helix family</fullName>
    </submittedName>
</protein>
<comment type="caution">
    <text evidence="10">The sequence shown here is derived from an EMBL/GenBank/DDBJ whole genome shotgun (WGS) entry which is preliminary data.</text>
</comment>
<dbReference type="PANTHER" id="PTHR48111:SF76">
    <property type="entry name" value="TWO-COMPONENT RESPONSE REGULATOR"/>
    <property type="match status" value="1"/>
</dbReference>
<evidence type="ECO:0000313" key="10">
    <source>
        <dbReference type="EMBL" id="EDY16463.1"/>
    </source>
</evidence>
<dbReference type="InterPro" id="IPR036388">
    <property type="entry name" value="WH-like_DNA-bd_sf"/>
</dbReference>
<proteinExistence type="predicted"/>
<feature type="DNA-binding region" description="OmpR/PhoB-type" evidence="7">
    <location>
        <begin position="131"/>
        <end position="229"/>
    </location>
</feature>
<keyword evidence="5" id="KW-0804">Transcription</keyword>
<dbReference type="PROSITE" id="PS50110">
    <property type="entry name" value="RESPONSE_REGULATORY"/>
    <property type="match status" value="1"/>
</dbReference>
<dbReference type="GO" id="GO:0005829">
    <property type="term" value="C:cytosol"/>
    <property type="evidence" value="ECO:0007669"/>
    <property type="project" value="TreeGrafter"/>
</dbReference>
<dbReference type="InterPro" id="IPR001789">
    <property type="entry name" value="Sig_transdc_resp-reg_receiver"/>
</dbReference>
<dbReference type="GO" id="GO:0032993">
    <property type="term" value="C:protein-DNA complex"/>
    <property type="evidence" value="ECO:0007669"/>
    <property type="project" value="TreeGrafter"/>
</dbReference>
<dbReference type="EMBL" id="ABVL01000032">
    <property type="protein sequence ID" value="EDY16463.1"/>
    <property type="molecule type" value="Genomic_DNA"/>
</dbReference>
<dbReference type="SUPFAM" id="SSF52172">
    <property type="entry name" value="CheY-like"/>
    <property type="match status" value="1"/>
</dbReference>
<dbReference type="Pfam" id="PF00072">
    <property type="entry name" value="Response_reg"/>
    <property type="match status" value="1"/>
</dbReference>
<keyword evidence="1 6" id="KW-0597">Phosphoprotein</keyword>
<dbReference type="PANTHER" id="PTHR48111">
    <property type="entry name" value="REGULATOR OF RPOS"/>
    <property type="match status" value="1"/>
</dbReference>
<dbReference type="Gene3D" id="6.10.250.690">
    <property type="match status" value="1"/>
</dbReference>
<dbReference type="InterPro" id="IPR001867">
    <property type="entry name" value="OmpR/PhoB-type_DNA-bd"/>
</dbReference>
<feature type="domain" description="Response regulatory" evidence="8">
    <location>
        <begin position="8"/>
        <end position="122"/>
    </location>
</feature>
<evidence type="ECO:0000256" key="6">
    <source>
        <dbReference type="PROSITE-ProRule" id="PRU00169"/>
    </source>
</evidence>
<keyword evidence="11" id="KW-1185">Reference proteome</keyword>
<dbReference type="FunFam" id="1.10.10.10:FF:000005">
    <property type="entry name" value="Two-component system response regulator"/>
    <property type="match status" value="1"/>
</dbReference>
<dbReference type="GO" id="GO:0000976">
    <property type="term" value="F:transcription cis-regulatory region binding"/>
    <property type="evidence" value="ECO:0007669"/>
    <property type="project" value="TreeGrafter"/>
</dbReference>
<accession>B4DAQ3</accession>
<evidence type="ECO:0000256" key="3">
    <source>
        <dbReference type="ARBA" id="ARBA00023015"/>
    </source>
</evidence>
<dbReference type="InterPro" id="IPR011006">
    <property type="entry name" value="CheY-like_superfamily"/>
</dbReference>
<evidence type="ECO:0000256" key="4">
    <source>
        <dbReference type="ARBA" id="ARBA00023125"/>
    </source>
</evidence>
<dbReference type="Gene3D" id="1.10.10.10">
    <property type="entry name" value="Winged helix-like DNA-binding domain superfamily/Winged helix DNA-binding domain"/>
    <property type="match status" value="1"/>
</dbReference>
<gene>
    <name evidence="10" type="ORF">CfE428DRAFT_5994</name>
</gene>
<dbReference type="GO" id="GO:0000156">
    <property type="term" value="F:phosphorelay response regulator activity"/>
    <property type="evidence" value="ECO:0007669"/>
    <property type="project" value="TreeGrafter"/>
</dbReference>
<dbReference type="SMART" id="SM00448">
    <property type="entry name" value="REC"/>
    <property type="match status" value="1"/>
</dbReference>
<organism evidence="10 11">
    <name type="scientific">Chthoniobacter flavus Ellin428</name>
    <dbReference type="NCBI Taxonomy" id="497964"/>
    <lineage>
        <taxon>Bacteria</taxon>
        <taxon>Pseudomonadati</taxon>
        <taxon>Verrucomicrobiota</taxon>
        <taxon>Spartobacteria</taxon>
        <taxon>Chthoniobacterales</taxon>
        <taxon>Chthoniobacteraceae</taxon>
        <taxon>Chthoniobacter</taxon>
    </lineage>
</organism>
<dbReference type="SMART" id="SM00862">
    <property type="entry name" value="Trans_reg_C"/>
    <property type="match status" value="1"/>
</dbReference>
<dbReference type="Proteomes" id="UP000005824">
    <property type="component" value="Unassembled WGS sequence"/>
</dbReference>
<evidence type="ECO:0000256" key="1">
    <source>
        <dbReference type="ARBA" id="ARBA00022553"/>
    </source>
</evidence>
<name>B4DAQ3_9BACT</name>
<evidence type="ECO:0000256" key="5">
    <source>
        <dbReference type="ARBA" id="ARBA00023163"/>
    </source>
</evidence>
<evidence type="ECO:0000256" key="2">
    <source>
        <dbReference type="ARBA" id="ARBA00023012"/>
    </source>
</evidence>
<dbReference type="Pfam" id="PF00486">
    <property type="entry name" value="Trans_reg_C"/>
    <property type="match status" value="1"/>
</dbReference>
<dbReference type="InParanoid" id="B4DAQ3"/>
<dbReference type="eggNOG" id="COG0745">
    <property type="taxonomic scope" value="Bacteria"/>
</dbReference>
<dbReference type="AlphaFoldDB" id="B4DAQ3"/>
<dbReference type="InterPro" id="IPR039420">
    <property type="entry name" value="WalR-like"/>
</dbReference>
<dbReference type="GO" id="GO:0006355">
    <property type="term" value="P:regulation of DNA-templated transcription"/>
    <property type="evidence" value="ECO:0007669"/>
    <property type="project" value="InterPro"/>
</dbReference>
<keyword evidence="4 7" id="KW-0238">DNA-binding</keyword>
<feature type="modified residue" description="4-aspartylphosphate" evidence="6">
    <location>
        <position position="57"/>
    </location>
</feature>
<dbReference type="STRING" id="497964.CfE428DRAFT_5994"/>
<evidence type="ECO:0000259" key="8">
    <source>
        <dbReference type="PROSITE" id="PS50110"/>
    </source>
</evidence>
<evidence type="ECO:0000313" key="11">
    <source>
        <dbReference type="Proteomes" id="UP000005824"/>
    </source>
</evidence>
<feature type="domain" description="OmpR/PhoB-type" evidence="9">
    <location>
        <begin position="131"/>
        <end position="229"/>
    </location>
</feature>